<feature type="transmembrane region" description="Helical" evidence="2">
    <location>
        <begin position="139"/>
        <end position="162"/>
    </location>
</feature>
<comment type="caution">
    <text evidence="3">The sequence shown here is derived from an EMBL/GenBank/DDBJ whole genome shotgun (WGS) entry which is preliminary data.</text>
</comment>
<evidence type="ECO:0000313" key="3">
    <source>
        <dbReference type="EMBL" id="MFG1254856.1"/>
    </source>
</evidence>
<accession>A0ABW6ZPJ9</accession>
<keyword evidence="4" id="KW-1185">Reference proteome</keyword>
<keyword evidence="2" id="KW-1133">Transmembrane helix</keyword>
<dbReference type="RefSeq" id="WP_250165774.1">
    <property type="nucleotide sequence ID" value="NZ_JAMJXC010000003.1"/>
</dbReference>
<dbReference type="Proteomes" id="UP001604043">
    <property type="component" value="Unassembled WGS sequence"/>
</dbReference>
<gene>
    <name evidence="3" type="ORF">V5F30_21795</name>
</gene>
<evidence type="ECO:0008006" key="5">
    <source>
        <dbReference type="Google" id="ProtNLM"/>
    </source>
</evidence>
<evidence type="ECO:0000256" key="1">
    <source>
        <dbReference type="SAM" id="MobiDB-lite"/>
    </source>
</evidence>
<keyword evidence="2" id="KW-0472">Membrane</keyword>
<evidence type="ECO:0000256" key="2">
    <source>
        <dbReference type="SAM" id="Phobius"/>
    </source>
</evidence>
<feature type="region of interest" description="Disordered" evidence="1">
    <location>
        <begin position="1"/>
        <end position="20"/>
    </location>
</feature>
<feature type="transmembrane region" description="Helical" evidence="2">
    <location>
        <begin position="104"/>
        <end position="127"/>
    </location>
</feature>
<proteinExistence type="predicted"/>
<feature type="transmembrane region" description="Helical" evidence="2">
    <location>
        <begin position="28"/>
        <end position="56"/>
    </location>
</feature>
<evidence type="ECO:0000313" key="4">
    <source>
        <dbReference type="Proteomes" id="UP001604043"/>
    </source>
</evidence>
<sequence length="174" mass="18195">MTAPSTPQVPLRSPTPGKPEGAPRLGGALAFLFWCACGIAALPLAGLFTLISALGLTGARSALFDSFAGAGVAQQVLRLGLMPQVVLFCWAVAMVVLTVARARIALLVLPWVLVLWLATTGYSQFAIRDAIAPDGADLGAFAALMPGLLAQAAGVAAFFGYFREGTRPQSFYRR</sequence>
<dbReference type="EMBL" id="JBAFUR010000007">
    <property type="protein sequence ID" value="MFG1254856.1"/>
    <property type="molecule type" value="Genomic_DNA"/>
</dbReference>
<feature type="transmembrane region" description="Helical" evidence="2">
    <location>
        <begin position="76"/>
        <end position="97"/>
    </location>
</feature>
<keyword evidence="2" id="KW-0812">Transmembrane</keyword>
<name>A0ABW6ZPJ9_9HYPH</name>
<reference evidence="3 4" key="1">
    <citation type="submission" date="2024-02" db="EMBL/GenBank/DDBJ databases">
        <title>Expansion and revision of Xanthobacter and proposal of Roseixanthobacter gen. nov.</title>
        <authorList>
            <person name="Soltysiak M.P.M."/>
            <person name="Jalihal A."/>
            <person name="Ory A."/>
            <person name="Chrisophersen C."/>
            <person name="Lee A.D."/>
            <person name="Boulton J."/>
            <person name="Springer M."/>
        </authorList>
    </citation>
    <scope>NUCLEOTIDE SEQUENCE [LARGE SCALE GENOMIC DNA]</scope>
    <source>
        <strain evidence="3 4">CB5</strain>
    </source>
</reference>
<protein>
    <recommendedName>
        <fullName evidence="5">Transmembrane protein</fullName>
    </recommendedName>
</protein>
<organism evidence="3 4">
    <name type="scientific">Xanthobacter aminoxidans</name>
    <dbReference type="NCBI Taxonomy" id="186280"/>
    <lineage>
        <taxon>Bacteria</taxon>
        <taxon>Pseudomonadati</taxon>
        <taxon>Pseudomonadota</taxon>
        <taxon>Alphaproteobacteria</taxon>
        <taxon>Hyphomicrobiales</taxon>
        <taxon>Xanthobacteraceae</taxon>
        <taxon>Xanthobacter</taxon>
    </lineage>
</organism>